<keyword evidence="5" id="KW-0067">ATP-binding</keyword>
<dbReference type="Pfam" id="PF00069">
    <property type="entry name" value="Pkinase"/>
    <property type="match status" value="2"/>
</dbReference>
<dbReference type="AlphaFoldDB" id="A0AAD9G9P7"/>
<dbReference type="Gene3D" id="3.30.200.20">
    <property type="entry name" value="Phosphorylase Kinase, domain 1"/>
    <property type="match status" value="1"/>
</dbReference>
<dbReference type="GO" id="GO:0005524">
    <property type="term" value="F:ATP binding"/>
    <property type="evidence" value="ECO:0007669"/>
    <property type="project" value="UniProtKB-KW"/>
</dbReference>
<evidence type="ECO:0000256" key="5">
    <source>
        <dbReference type="ARBA" id="ARBA00022840"/>
    </source>
</evidence>
<dbReference type="Gene3D" id="1.10.510.10">
    <property type="entry name" value="Transferase(Phosphotransferase) domain 1"/>
    <property type="match status" value="2"/>
</dbReference>
<dbReference type="EMBL" id="JASMQC010000025">
    <property type="protein sequence ID" value="KAK1934423.1"/>
    <property type="molecule type" value="Genomic_DNA"/>
</dbReference>
<reference evidence="7" key="1">
    <citation type="submission" date="2023-08" db="EMBL/GenBank/DDBJ databases">
        <title>Reference Genome Resource for the Citrus Pathogen Phytophthora citrophthora.</title>
        <authorList>
            <person name="Moller H."/>
            <person name="Coetzee B."/>
            <person name="Rose L.J."/>
            <person name="Van Niekerk J.M."/>
        </authorList>
    </citation>
    <scope>NUCLEOTIDE SEQUENCE</scope>
    <source>
        <strain evidence="7">STE-U-9442</strain>
    </source>
</reference>
<dbReference type="PROSITE" id="PS50011">
    <property type="entry name" value="PROTEIN_KINASE_DOM"/>
    <property type="match status" value="2"/>
</dbReference>
<dbReference type="Proteomes" id="UP001259832">
    <property type="component" value="Unassembled WGS sequence"/>
</dbReference>
<feature type="domain" description="Protein kinase" evidence="6">
    <location>
        <begin position="1"/>
        <end position="272"/>
    </location>
</feature>
<sequence length="555" mass="61444">MPLSTTLYGWVFTCEDMRGSATAIAPVVIKQVSLERMANFMEEYPMEGHTPDNPIIEKEVGDIIRAAGGHPNLVQYTDSFVEKQSLYLVMEYCADGDMYDYLSKRRQRNMSCLNALSVLSQVAAGLAFLHQHNIAHRDISLENIMLHRGRCKLGDFGLATRAGRGGGRQVGKDYYMAPEIVAGEPYDPKAADIWSLGIVFFIMLTGSPLFSQASMDVKAFRALKQAGVATVLESWGVANSMSKSALELMAGMLEIDPRKRLTVDQVLEHSAMNEYRVIQELSTTLYGWVFTCEDMRGSATAIAPVVIKQVSLERMANFMEEYPMEGHTPDNPIIEKEVGDIIRAAGGHPNLVQYTDSFVEKQSLYLVMEYCADGDMYDYLSKRRQRNMSCLNALSVLSQVAAGLAFLHQHNIAHRDISLENIMLHRGRCKLGDFGLATRAGRGGGRQVGKDYYMAPEIVAGEPYDPKAADIWSLGIVFFIMLTGSPLFSQASMSVKSFRALKQAGISTVLEAWGVADSMPLSAQHLVAGMLEIDPLKRLTIEQVIEHDAFNECLG</sequence>
<feature type="domain" description="Protein kinase" evidence="6">
    <location>
        <begin position="275"/>
        <end position="550"/>
    </location>
</feature>
<protein>
    <submittedName>
        <fullName evidence="7">Serine/threonine-protein kinase HSL1</fullName>
    </submittedName>
</protein>
<evidence type="ECO:0000256" key="3">
    <source>
        <dbReference type="ARBA" id="ARBA00022741"/>
    </source>
</evidence>
<evidence type="ECO:0000259" key="6">
    <source>
        <dbReference type="PROSITE" id="PS50011"/>
    </source>
</evidence>
<dbReference type="FunFam" id="1.10.510.10:FF:000753">
    <property type="entry name" value="CAMK/CAMKL protein kinase"/>
    <property type="match status" value="2"/>
</dbReference>
<evidence type="ECO:0000256" key="4">
    <source>
        <dbReference type="ARBA" id="ARBA00022777"/>
    </source>
</evidence>
<accession>A0AAD9G9P7</accession>
<keyword evidence="1" id="KW-0723">Serine/threonine-protein kinase</keyword>
<dbReference type="InterPro" id="IPR000719">
    <property type="entry name" value="Prot_kinase_dom"/>
</dbReference>
<keyword evidence="2" id="KW-0808">Transferase</keyword>
<dbReference type="GO" id="GO:0005634">
    <property type="term" value="C:nucleus"/>
    <property type="evidence" value="ECO:0007669"/>
    <property type="project" value="TreeGrafter"/>
</dbReference>
<evidence type="ECO:0000256" key="2">
    <source>
        <dbReference type="ARBA" id="ARBA00022679"/>
    </source>
</evidence>
<comment type="caution">
    <text evidence="7">The sequence shown here is derived from an EMBL/GenBank/DDBJ whole genome shotgun (WGS) entry which is preliminary data.</text>
</comment>
<evidence type="ECO:0000256" key="1">
    <source>
        <dbReference type="ARBA" id="ARBA00022527"/>
    </source>
</evidence>
<proteinExistence type="predicted"/>
<keyword evidence="4 7" id="KW-0418">Kinase</keyword>
<keyword evidence="8" id="KW-1185">Reference proteome</keyword>
<dbReference type="PANTHER" id="PTHR24345:SF91">
    <property type="entry name" value="SERINE_THREONINE-PROTEIN KINASE PLK4"/>
    <property type="match status" value="1"/>
</dbReference>
<dbReference type="InterPro" id="IPR011009">
    <property type="entry name" value="Kinase-like_dom_sf"/>
</dbReference>
<dbReference type="SUPFAM" id="SSF56112">
    <property type="entry name" value="Protein kinase-like (PK-like)"/>
    <property type="match status" value="2"/>
</dbReference>
<dbReference type="PANTHER" id="PTHR24345">
    <property type="entry name" value="SERINE/THREONINE-PROTEIN KINASE PLK"/>
    <property type="match status" value="1"/>
</dbReference>
<organism evidence="7 8">
    <name type="scientific">Phytophthora citrophthora</name>
    <dbReference type="NCBI Taxonomy" id="4793"/>
    <lineage>
        <taxon>Eukaryota</taxon>
        <taxon>Sar</taxon>
        <taxon>Stramenopiles</taxon>
        <taxon>Oomycota</taxon>
        <taxon>Peronosporomycetes</taxon>
        <taxon>Peronosporales</taxon>
        <taxon>Peronosporaceae</taxon>
        <taxon>Phytophthora</taxon>
    </lineage>
</organism>
<gene>
    <name evidence="7" type="ORF">P3T76_011032</name>
</gene>
<name>A0AAD9G9P7_9STRA</name>
<evidence type="ECO:0000313" key="7">
    <source>
        <dbReference type="EMBL" id="KAK1934423.1"/>
    </source>
</evidence>
<evidence type="ECO:0000313" key="8">
    <source>
        <dbReference type="Proteomes" id="UP001259832"/>
    </source>
</evidence>
<keyword evidence="3" id="KW-0547">Nucleotide-binding</keyword>
<dbReference type="GO" id="GO:0004674">
    <property type="term" value="F:protein serine/threonine kinase activity"/>
    <property type="evidence" value="ECO:0007669"/>
    <property type="project" value="UniProtKB-KW"/>
</dbReference>